<dbReference type="RefSeq" id="WP_231948304.1">
    <property type="nucleotide sequence ID" value="NZ_LN606600.1"/>
</dbReference>
<gene>
    <name evidence="4" type="ORF">ASN_3767</name>
</gene>
<dbReference type="Pfam" id="PF06445">
    <property type="entry name" value="GyrI-like"/>
    <property type="match status" value="1"/>
</dbReference>
<dbReference type="InterPro" id="IPR029442">
    <property type="entry name" value="GyrI-like"/>
</dbReference>
<evidence type="ECO:0000313" key="5">
    <source>
        <dbReference type="Proteomes" id="UP000056109"/>
    </source>
</evidence>
<dbReference type="AlphaFoldDB" id="A0A0U5BE94"/>
<evidence type="ECO:0000259" key="3">
    <source>
        <dbReference type="PROSITE" id="PS01124"/>
    </source>
</evidence>
<dbReference type="Gene3D" id="1.10.10.60">
    <property type="entry name" value="Homeodomain-like"/>
    <property type="match status" value="2"/>
</dbReference>
<dbReference type="GO" id="GO:0003700">
    <property type="term" value="F:DNA-binding transcription factor activity"/>
    <property type="evidence" value="ECO:0007669"/>
    <property type="project" value="InterPro"/>
</dbReference>
<dbReference type="Gene3D" id="3.20.80.10">
    <property type="entry name" value="Regulatory factor, effector binding domain"/>
    <property type="match status" value="1"/>
</dbReference>
<reference evidence="5" key="1">
    <citation type="submission" date="2014-09" db="EMBL/GenBank/DDBJ databases">
        <authorList>
            <person name="Illeghems K.G."/>
        </authorList>
    </citation>
    <scope>NUCLEOTIDE SEQUENCE [LARGE SCALE GENOMIC DNA]</scope>
    <source>
        <strain evidence="5">108B</strain>
    </source>
</reference>
<dbReference type="KEGG" id="asz:ASN_3767"/>
<dbReference type="PROSITE" id="PS01124">
    <property type="entry name" value="HTH_ARAC_FAMILY_2"/>
    <property type="match status" value="1"/>
</dbReference>
<accession>A0A0U5BE94</accession>
<keyword evidence="2" id="KW-0804">Transcription</keyword>
<organism evidence="4 5">
    <name type="scientific">Acetobacter senegalensis</name>
    <dbReference type="NCBI Taxonomy" id="446692"/>
    <lineage>
        <taxon>Bacteria</taxon>
        <taxon>Pseudomonadati</taxon>
        <taxon>Pseudomonadota</taxon>
        <taxon>Alphaproteobacteria</taxon>
        <taxon>Acetobacterales</taxon>
        <taxon>Acetobacteraceae</taxon>
        <taxon>Acetobacter</taxon>
    </lineage>
</organism>
<dbReference type="InterPro" id="IPR010499">
    <property type="entry name" value="AraC_E-bd"/>
</dbReference>
<evidence type="ECO:0000313" key="4">
    <source>
        <dbReference type="EMBL" id="CEF42981.1"/>
    </source>
</evidence>
<dbReference type="PANTHER" id="PTHR40055">
    <property type="entry name" value="TRANSCRIPTIONAL REGULATOR YGIV-RELATED"/>
    <property type="match status" value="1"/>
</dbReference>
<dbReference type="GO" id="GO:0043565">
    <property type="term" value="F:sequence-specific DNA binding"/>
    <property type="evidence" value="ECO:0007669"/>
    <property type="project" value="InterPro"/>
</dbReference>
<dbReference type="SMART" id="SM00342">
    <property type="entry name" value="HTH_ARAC"/>
    <property type="match status" value="1"/>
</dbReference>
<feature type="domain" description="HTH araC/xylS-type" evidence="3">
    <location>
        <begin position="16"/>
        <end position="115"/>
    </location>
</feature>
<keyword evidence="1" id="KW-0805">Transcription regulation</keyword>
<sequence>MSKRSADYRHYHARMQRVLTYIDQNLDGDLCLRALSAVAAFSPCHFHRQFSAVFGLSLHRYVQLIRMKRASWRLAYRSDVSVTEIALDAGYETPDGFARAFHQRIGQAPKAFRENPDWVAWAAALGPLAEARNRIMTQNFSLDDVTIREEVAIPVAFMTHRGAPERLGETIRRFISWRKANGVRAATHATYTIFHTDPDHVPEQDYRIDLAAATTRKITLADEGVEAGQIPAGRCAVLRLVGESENLRHAAQFLYGQWLPASGEELRDFPFYAQRVKFFPDVPEHEAITDLYLPLK</sequence>
<protein>
    <submittedName>
        <fullName evidence="4">AraC family transcriptional regulator</fullName>
    </submittedName>
</protein>
<keyword evidence="5" id="KW-1185">Reference proteome</keyword>
<dbReference type="Pfam" id="PF12833">
    <property type="entry name" value="HTH_18"/>
    <property type="match status" value="1"/>
</dbReference>
<dbReference type="InterPro" id="IPR011256">
    <property type="entry name" value="Reg_factor_effector_dom_sf"/>
</dbReference>
<dbReference type="PANTHER" id="PTHR40055:SF1">
    <property type="entry name" value="TRANSCRIPTIONAL REGULATOR YGIV-RELATED"/>
    <property type="match status" value="1"/>
</dbReference>
<dbReference type="InterPro" id="IPR018060">
    <property type="entry name" value="HTH_AraC"/>
</dbReference>
<evidence type="ECO:0000256" key="2">
    <source>
        <dbReference type="ARBA" id="ARBA00023163"/>
    </source>
</evidence>
<dbReference type="EMBL" id="LN606600">
    <property type="protein sequence ID" value="CEF42981.1"/>
    <property type="molecule type" value="Genomic_DNA"/>
</dbReference>
<dbReference type="GeneID" id="34784701"/>
<proteinExistence type="predicted"/>
<evidence type="ECO:0000256" key="1">
    <source>
        <dbReference type="ARBA" id="ARBA00023015"/>
    </source>
</evidence>
<dbReference type="InterPro" id="IPR009057">
    <property type="entry name" value="Homeodomain-like_sf"/>
</dbReference>
<dbReference type="PATRIC" id="fig|446692.3.peg.3995"/>
<name>A0A0U5BE94_9PROT</name>
<dbReference type="SUPFAM" id="SSF46689">
    <property type="entry name" value="Homeodomain-like"/>
    <property type="match status" value="2"/>
</dbReference>
<dbReference type="Proteomes" id="UP000056109">
    <property type="component" value="Chromosome I"/>
</dbReference>
<dbReference type="SUPFAM" id="SSF55136">
    <property type="entry name" value="Probable bacterial effector-binding domain"/>
    <property type="match status" value="1"/>
</dbReference>
<dbReference type="InterPro" id="IPR050908">
    <property type="entry name" value="SmbC-like"/>
</dbReference>
<dbReference type="SMART" id="SM00871">
    <property type="entry name" value="AraC_E_bind"/>
    <property type="match status" value="1"/>
</dbReference>